<dbReference type="InterPro" id="IPR011009">
    <property type="entry name" value="Kinase-like_dom_sf"/>
</dbReference>
<dbReference type="SUPFAM" id="SSF56112">
    <property type="entry name" value="Protein kinase-like (PK-like)"/>
    <property type="match status" value="1"/>
</dbReference>
<dbReference type="OrthoDB" id="3250989at2759"/>
<dbReference type="STRING" id="1314783.A0A165M641"/>
<organism evidence="2 3">
    <name type="scientific">Daedalea quercina L-15889</name>
    <dbReference type="NCBI Taxonomy" id="1314783"/>
    <lineage>
        <taxon>Eukaryota</taxon>
        <taxon>Fungi</taxon>
        <taxon>Dikarya</taxon>
        <taxon>Basidiomycota</taxon>
        <taxon>Agaricomycotina</taxon>
        <taxon>Agaricomycetes</taxon>
        <taxon>Polyporales</taxon>
        <taxon>Fomitopsis</taxon>
    </lineage>
</organism>
<evidence type="ECO:0000256" key="1">
    <source>
        <dbReference type="SAM" id="MobiDB-lite"/>
    </source>
</evidence>
<evidence type="ECO:0000313" key="2">
    <source>
        <dbReference type="EMBL" id="KZT65274.1"/>
    </source>
</evidence>
<feature type="region of interest" description="Disordered" evidence="1">
    <location>
        <begin position="140"/>
        <end position="159"/>
    </location>
</feature>
<evidence type="ECO:0008006" key="4">
    <source>
        <dbReference type="Google" id="ProtNLM"/>
    </source>
</evidence>
<gene>
    <name evidence="2" type="ORF">DAEQUDRAFT_814425</name>
</gene>
<dbReference type="Proteomes" id="UP000076727">
    <property type="component" value="Unassembled WGS sequence"/>
</dbReference>
<keyword evidence="3" id="KW-1185">Reference proteome</keyword>
<name>A0A165M641_9APHY</name>
<dbReference type="EMBL" id="KV429109">
    <property type="protein sequence ID" value="KZT65274.1"/>
    <property type="molecule type" value="Genomic_DNA"/>
</dbReference>
<evidence type="ECO:0000313" key="3">
    <source>
        <dbReference type="Proteomes" id="UP000076727"/>
    </source>
</evidence>
<reference evidence="2 3" key="1">
    <citation type="journal article" date="2016" name="Mol. Biol. Evol.">
        <title>Comparative Genomics of Early-Diverging Mushroom-Forming Fungi Provides Insights into the Origins of Lignocellulose Decay Capabilities.</title>
        <authorList>
            <person name="Nagy L.G."/>
            <person name="Riley R."/>
            <person name="Tritt A."/>
            <person name="Adam C."/>
            <person name="Daum C."/>
            <person name="Floudas D."/>
            <person name="Sun H."/>
            <person name="Yadav J.S."/>
            <person name="Pangilinan J."/>
            <person name="Larsson K.H."/>
            <person name="Matsuura K."/>
            <person name="Barry K."/>
            <person name="Labutti K."/>
            <person name="Kuo R."/>
            <person name="Ohm R.A."/>
            <person name="Bhattacharya S.S."/>
            <person name="Shirouzu T."/>
            <person name="Yoshinaga Y."/>
            <person name="Martin F.M."/>
            <person name="Grigoriev I.V."/>
            <person name="Hibbett D.S."/>
        </authorList>
    </citation>
    <scope>NUCLEOTIDE SEQUENCE [LARGE SCALE GENOMIC DNA]</scope>
    <source>
        <strain evidence="2 3">L-15889</strain>
    </source>
</reference>
<accession>A0A165M641</accession>
<protein>
    <recommendedName>
        <fullName evidence="4">Protein kinase domain-containing protein</fullName>
    </recommendedName>
</protein>
<sequence>MPATDYFVFYPHPVYPTELGFTATDDNNSTLATLLKDALKDRMNAVFASHFDPADYTFYQPNDLTIDPYTTLYERARQWLREHHEEPECKLLRTENVRDIFSEGVVSRNVHLLLVTSEILESLDDVGELGINSRKAIQQREEEANSTRRLLPAPSDGVKSEGVQKVVGNLNNHFHAGRPDDNYGPSVALFHPTLGLLAYHLRHIDRDIPMVEPSDYDYRTTHLFMVQALRSYETEELRVSAIRDSLKALLGRKLTWDERHSGIHPDAVFGGSPPFGILEVKNEVGLGGDASLQAGLRYARIVTNDTDKLVRRRLRRSNYPAILISSMGDLLEIEIAVYTDGPYTETIFSERLRLDSHRNENVVRIARAFKAVQFATDGLSKFYAKIDSQPHVDSVVAHLFPSPLPVPSYEDSVPSVTFTNRMSRAGEPYLMARSTEQRRSGIYIATLSKPSGADDAPNQEFEVVVKFTADYNAEAHRILADAGFAPVLHACVPVCDRLLMVVMDRVDGEMLWTYEHKSELVPHSVYADVKTAIERLHQHDLVFGDLRAPNILCVRTSGGAGSGDHWRAMLIDFDWVGTDGKSFYPAILNDQLPDWAPGMRRRGLMRKAHDLDMLKRVKKLCQPNPDA</sequence>
<proteinExistence type="predicted"/>
<dbReference type="AlphaFoldDB" id="A0A165M641"/>